<dbReference type="Gene3D" id="3.10.20.310">
    <property type="entry name" value="membrane protein fhac"/>
    <property type="match status" value="1"/>
</dbReference>
<dbReference type="InterPro" id="IPR034746">
    <property type="entry name" value="POTRA"/>
</dbReference>
<evidence type="ECO:0000256" key="1">
    <source>
        <dbReference type="ARBA" id="ARBA00004370"/>
    </source>
</evidence>
<keyword evidence="2" id="KW-1003">Cell membrane</keyword>
<evidence type="ECO:0000256" key="6">
    <source>
        <dbReference type="ARBA" id="ARBA00023136"/>
    </source>
</evidence>
<evidence type="ECO:0000259" key="10">
    <source>
        <dbReference type="PROSITE" id="PS51779"/>
    </source>
</evidence>
<keyword evidence="7" id="KW-0131">Cell cycle</keyword>
<gene>
    <name evidence="11" type="primary">ftsQ</name>
    <name evidence="11" type="ORF">5E7_018</name>
</gene>
<feature type="region of interest" description="Disordered" evidence="8">
    <location>
        <begin position="1"/>
        <end position="33"/>
    </location>
</feature>
<sequence>MGSRQREATAVVAVDRPRQIGSRPAPAPRPSMDGRRALANTCLVFLLAGTLAALGWAFATDTFRVRNLQVNASSNAVRQAIEDALAPGCPEVAPGAVQCAEGQLGPNELTLSTAEAQRQVKAIPLVKSATVKTDLPDRLRIDVVERQPEVAWVVGTQVFRVADDGVVIDQGSPNGLKVVIGQVGGDPVKPGDKVDLDVIKAAEELQDQLPATLGIPAKRIQYSPADGLAVVSDQDFVAMFGPPDNLNLKMAELQRVVQLAKDKKATLSFVDLRYKTPYFRTR</sequence>
<protein>
    <submittedName>
        <fullName evidence="11">Polypeptide-transport-associated domain-containing protein FtsQ-type</fullName>
    </submittedName>
</protein>
<keyword evidence="4 9" id="KW-0812">Transmembrane</keyword>
<feature type="domain" description="POTRA" evidence="10">
    <location>
        <begin position="63"/>
        <end position="146"/>
    </location>
</feature>
<keyword evidence="3" id="KW-0132">Cell division</keyword>
<evidence type="ECO:0000256" key="9">
    <source>
        <dbReference type="SAM" id="Phobius"/>
    </source>
</evidence>
<comment type="subcellular location">
    <subcellularLocation>
        <location evidence="1">Membrane</location>
    </subcellularLocation>
</comment>
<evidence type="ECO:0000256" key="8">
    <source>
        <dbReference type="SAM" id="MobiDB-lite"/>
    </source>
</evidence>
<keyword evidence="5 9" id="KW-1133">Transmembrane helix</keyword>
<evidence type="ECO:0000256" key="4">
    <source>
        <dbReference type="ARBA" id="ARBA00022692"/>
    </source>
</evidence>
<name>A0A0N9HTR0_9BACT</name>
<dbReference type="EMBL" id="KT342855">
    <property type="protein sequence ID" value="ALG05239.1"/>
    <property type="molecule type" value="Genomic_DNA"/>
</dbReference>
<dbReference type="GO" id="GO:0090529">
    <property type="term" value="P:cell septum assembly"/>
    <property type="evidence" value="ECO:0007669"/>
    <property type="project" value="InterPro"/>
</dbReference>
<reference evidence="11" key="1">
    <citation type="submission" date="2016-04" db="EMBL/GenBank/DDBJ databases">
        <title>Exploring the genomic information of specific uncultured soil bacteria through a new metagenomic library-based strategy.</title>
        <authorList>
            <person name="Liu Y."/>
            <person name="Zhang R."/>
        </authorList>
    </citation>
    <scope>NUCLEOTIDE SEQUENCE</scope>
</reference>
<keyword evidence="6 9" id="KW-0472">Membrane</keyword>
<accession>A0A0N9HTR0</accession>
<evidence type="ECO:0000256" key="7">
    <source>
        <dbReference type="ARBA" id="ARBA00023306"/>
    </source>
</evidence>
<feature type="transmembrane region" description="Helical" evidence="9">
    <location>
        <begin position="37"/>
        <end position="59"/>
    </location>
</feature>
<dbReference type="InterPro" id="IPR026579">
    <property type="entry name" value="FtsQ"/>
</dbReference>
<evidence type="ECO:0000256" key="3">
    <source>
        <dbReference type="ARBA" id="ARBA00022618"/>
    </source>
</evidence>
<dbReference type="InterPro" id="IPR013685">
    <property type="entry name" value="POTRA_FtsQ_type"/>
</dbReference>
<evidence type="ECO:0000256" key="5">
    <source>
        <dbReference type="ARBA" id="ARBA00022989"/>
    </source>
</evidence>
<dbReference type="Pfam" id="PF08478">
    <property type="entry name" value="POTRA_1"/>
    <property type="match status" value="1"/>
</dbReference>
<organism evidence="11">
    <name type="scientific">uncultured bacterium 5E7</name>
    <dbReference type="NCBI Taxonomy" id="1701324"/>
    <lineage>
        <taxon>Bacteria</taxon>
        <taxon>environmental samples</taxon>
    </lineage>
</organism>
<dbReference type="PROSITE" id="PS51779">
    <property type="entry name" value="POTRA"/>
    <property type="match status" value="1"/>
</dbReference>
<dbReference type="PANTHER" id="PTHR35851:SF1">
    <property type="entry name" value="CELL DIVISION PROTEIN FTSQ"/>
    <property type="match status" value="1"/>
</dbReference>
<dbReference type="GO" id="GO:0016020">
    <property type="term" value="C:membrane"/>
    <property type="evidence" value="ECO:0007669"/>
    <property type="project" value="UniProtKB-SubCell"/>
</dbReference>
<evidence type="ECO:0000313" key="11">
    <source>
        <dbReference type="EMBL" id="ALG05239.1"/>
    </source>
</evidence>
<proteinExistence type="predicted"/>
<dbReference type="PANTHER" id="PTHR35851">
    <property type="entry name" value="CELL DIVISION PROTEIN FTSQ"/>
    <property type="match status" value="1"/>
</dbReference>
<evidence type="ECO:0000256" key="2">
    <source>
        <dbReference type="ARBA" id="ARBA00022475"/>
    </source>
</evidence>
<dbReference type="AlphaFoldDB" id="A0A0N9HTR0"/>